<comment type="caution">
    <text evidence="2">The sequence shown here is derived from an EMBL/GenBank/DDBJ whole genome shotgun (WGS) entry which is preliminary data.</text>
</comment>
<evidence type="ECO:0000313" key="3">
    <source>
        <dbReference type="Proteomes" id="UP000229315"/>
    </source>
</evidence>
<feature type="transmembrane region" description="Helical" evidence="1">
    <location>
        <begin position="12"/>
        <end position="40"/>
    </location>
</feature>
<evidence type="ECO:0000313" key="2">
    <source>
        <dbReference type="EMBL" id="PIR85204.1"/>
    </source>
</evidence>
<protein>
    <recommendedName>
        <fullName evidence="4">General secretion pathway GspH domain-containing protein</fullName>
    </recommendedName>
</protein>
<reference evidence="3" key="1">
    <citation type="submission" date="2017-09" db="EMBL/GenBank/DDBJ databases">
        <title>Depth-based differentiation of microbial function through sediment-hosted aquifers and enrichment of novel symbionts in the deep terrestrial subsurface.</title>
        <authorList>
            <person name="Probst A.J."/>
            <person name="Ladd B."/>
            <person name="Jarett J.K."/>
            <person name="Geller-Mcgrath D.E."/>
            <person name="Sieber C.M.K."/>
            <person name="Emerson J.B."/>
            <person name="Anantharaman K."/>
            <person name="Thomas B.C."/>
            <person name="Malmstrom R."/>
            <person name="Stieglmeier M."/>
            <person name="Klingl A."/>
            <person name="Woyke T."/>
            <person name="Ryan C.M."/>
            <person name="Banfield J.F."/>
        </authorList>
    </citation>
    <scope>NUCLEOTIDE SEQUENCE [LARGE SCALE GENOMIC DNA]</scope>
</reference>
<proteinExistence type="predicted"/>
<evidence type="ECO:0000256" key="1">
    <source>
        <dbReference type="SAM" id="Phobius"/>
    </source>
</evidence>
<dbReference type="Proteomes" id="UP000229315">
    <property type="component" value="Unassembled WGS sequence"/>
</dbReference>
<dbReference type="AlphaFoldDB" id="A0A2H0UFK4"/>
<dbReference type="EMBL" id="PFBH01000014">
    <property type="protein sequence ID" value="PIR85204.1"/>
    <property type="molecule type" value="Genomic_DNA"/>
</dbReference>
<name>A0A2H0UFK4_9BACT</name>
<gene>
    <name evidence="2" type="ORF">COU15_02245</name>
</gene>
<organism evidence="2 3">
    <name type="scientific">Candidatus Kaiserbacteria bacterium CG10_big_fil_rev_8_21_14_0_10_45_20</name>
    <dbReference type="NCBI Taxonomy" id="1974607"/>
    <lineage>
        <taxon>Bacteria</taxon>
        <taxon>Candidatus Kaiseribacteriota</taxon>
    </lineage>
</organism>
<keyword evidence="1" id="KW-1133">Transmembrane helix</keyword>
<keyword evidence="1" id="KW-0472">Membrane</keyword>
<evidence type="ECO:0008006" key="4">
    <source>
        <dbReference type="Google" id="ProtNLM"/>
    </source>
</evidence>
<accession>A0A2H0UFK4</accession>
<keyword evidence="1" id="KW-0812">Transmembrane</keyword>
<sequence length="211" mass="22520">MRHHLMSKKNTIGAKVLVGFSLMELIVAVGIFTLISTVVLTSQSSFNSSVLLGSLAYDIGLSVREAQVFGLSVRGTGEGGADRSDFEIGYGIYMSNTSPDSYVLFADTYPANNPDRKYTPGEDLAVRNYSLGKGHRISSFCGIATGGQEYCSPVISHINIVFMRPNPDANITSNEIGHGQYSSARIVVSSAGGLTREVEISSTGQISVKNP</sequence>